<keyword evidence="2" id="KW-1185">Reference proteome</keyword>
<accession>A0ACC6UDW9</accession>
<gene>
    <name evidence="1" type="ORF">AB4Y32_39605</name>
</gene>
<reference evidence="1" key="1">
    <citation type="submission" date="2024-07" db="EMBL/GenBank/DDBJ databases">
        <title>A survey of Mimosa microsymbionts across Brazilian biomes reveals a high diversity of Paraburkholderia nodulating endemic species, but also that Cupriavidus is common as a symbiont of widespread species.</title>
        <authorList>
            <person name="Rouws L."/>
            <person name="Barauna A."/>
            <person name="Beukes C."/>
            <person name="Rouws J.R.C."/>
            <person name="De Faria S.M."/>
            <person name="Gross E."/>
            <person name="Bueno Dos Reis Junior F."/>
            <person name="Simon M.F."/>
            <person name="Maluk M."/>
            <person name="Odee D.W."/>
            <person name="Kenicer G."/>
            <person name="Young J.P.W."/>
            <person name="Reis V.M."/>
            <person name="Zilli J."/>
            <person name="James E.K."/>
        </authorList>
    </citation>
    <scope>NUCLEOTIDE SEQUENCE</scope>
    <source>
        <strain evidence="1">EG181B</strain>
    </source>
</reference>
<protein>
    <submittedName>
        <fullName evidence="1">Uncharacterized protein</fullName>
    </submittedName>
</protein>
<evidence type="ECO:0000313" key="1">
    <source>
        <dbReference type="EMBL" id="MEX3937747.1"/>
    </source>
</evidence>
<proteinExistence type="predicted"/>
<dbReference type="EMBL" id="JBFRCH010000065">
    <property type="protein sequence ID" value="MEX3937747.1"/>
    <property type="molecule type" value="Genomic_DNA"/>
</dbReference>
<name>A0ACC6UDW9_9BURK</name>
<sequence length="51" mass="5727">MLGNLHLAQHQAFAALEIRLLLKTGFFELGFSLYLQAHKHAYVVSVVDTLT</sequence>
<organism evidence="1 2">
    <name type="scientific">Paraburkholderia phymatum</name>
    <dbReference type="NCBI Taxonomy" id="148447"/>
    <lineage>
        <taxon>Bacteria</taxon>
        <taxon>Pseudomonadati</taxon>
        <taxon>Pseudomonadota</taxon>
        <taxon>Betaproteobacteria</taxon>
        <taxon>Burkholderiales</taxon>
        <taxon>Burkholderiaceae</taxon>
        <taxon>Paraburkholderia</taxon>
    </lineage>
</organism>
<comment type="caution">
    <text evidence="1">The sequence shown here is derived from an EMBL/GenBank/DDBJ whole genome shotgun (WGS) entry which is preliminary data.</text>
</comment>
<evidence type="ECO:0000313" key="2">
    <source>
        <dbReference type="Proteomes" id="UP001558850"/>
    </source>
</evidence>
<dbReference type="Proteomes" id="UP001558850">
    <property type="component" value="Unassembled WGS sequence"/>
</dbReference>